<feature type="transmembrane region" description="Helical" evidence="1">
    <location>
        <begin position="424"/>
        <end position="449"/>
    </location>
</feature>
<feature type="transmembrane region" description="Helical" evidence="1">
    <location>
        <begin position="390"/>
        <end position="417"/>
    </location>
</feature>
<dbReference type="STRING" id="388408.LAX5112_00722"/>
<feature type="transmembrane region" description="Helical" evidence="1">
    <location>
        <begin position="296"/>
        <end position="313"/>
    </location>
</feature>
<organism evidence="2 3">
    <name type="scientific">Roseibium alexandrii</name>
    <dbReference type="NCBI Taxonomy" id="388408"/>
    <lineage>
        <taxon>Bacteria</taxon>
        <taxon>Pseudomonadati</taxon>
        <taxon>Pseudomonadota</taxon>
        <taxon>Alphaproteobacteria</taxon>
        <taxon>Hyphomicrobiales</taxon>
        <taxon>Stappiaceae</taxon>
        <taxon>Roseibium</taxon>
    </lineage>
</organism>
<keyword evidence="1" id="KW-0812">Transmembrane</keyword>
<dbReference type="AlphaFoldDB" id="A0A0M6ZU00"/>
<sequence>MGSVAGVVGGFLLIGLPVAGHILTPLIAIPMALVLSVLLANYAPRTALISVIIALLFQNFFVSMVSSNLSGPDEFKIIRGYNFVILVSIWSAFFASYWTRFRGQNRSIDLIMNLTFGAVGLVFFYFLIGIVQNPTPAVIYLRNILTPILIFQIALITFWRFDFGLTVPLFIVGSIFLLMGYIELIFREDWLYFTGGENYWELDMRSARLSLEWDEEARETGFVMLGFLDAFRVDLFNTPLLDGLDLRVTRLMGPNMHAISYSYAVAFLLVFALFRGSVIMALLLFPLLVFANAKGALILFILVLGAWFAFKLFGARMSLGVTGFVLALYAVAGIVVGLQIGDFHVLGFMGGLYNFLGFPFGHGIGVGGNLGTDFSQLDWPAYQAAGRTPVAIESAVGVLLYQMGPAAFFLLGVYIWLGWQTLRVASFTGASLHIAASFALLTVLVNGIFQEEALFSPLALGLLISLNGMVLGQAIRKGFVP</sequence>
<keyword evidence="1" id="KW-1133">Transmembrane helix</keyword>
<dbReference type="Proteomes" id="UP000053235">
    <property type="component" value="Unassembled WGS sequence"/>
</dbReference>
<evidence type="ECO:0000313" key="2">
    <source>
        <dbReference type="EMBL" id="CTQ65691.1"/>
    </source>
</evidence>
<name>A0A0M6ZU00_9HYPH</name>
<protein>
    <recommendedName>
        <fullName evidence="4">O-antigen ligase-like membrane protein</fullName>
    </recommendedName>
</protein>
<feature type="transmembrane region" description="Helical" evidence="1">
    <location>
        <begin position="319"/>
        <end position="340"/>
    </location>
</feature>
<feature type="transmembrane region" description="Helical" evidence="1">
    <location>
        <begin position="455"/>
        <end position="475"/>
    </location>
</feature>
<reference evidence="3" key="1">
    <citation type="submission" date="2015-07" db="EMBL/GenBank/DDBJ databases">
        <authorList>
            <person name="Rodrigo-Torres Lidia"/>
            <person name="Arahal R.David."/>
        </authorList>
    </citation>
    <scope>NUCLEOTIDE SEQUENCE [LARGE SCALE GENOMIC DNA]</scope>
    <source>
        <strain evidence="3">CECT 5112</strain>
    </source>
</reference>
<evidence type="ECO:0000256" key="1">
    <source>
        <dbReference type="SAM" id="Phobius"/>
    </source>
</evidence>
<evidence type="ECO:0008006" key="4">
    <source>
        <dbReference type="Google" id="ProtNLM"/>
    </source>
</evidence>
<feature type="transmembrane region" description="Helical" evidence="1">
    <location>
        <begin position="47"/>
        <end position="66"/>
    </location>
</feature>
<feature type="transmembrane region" description="Helical" evidence="1">
    <location>
        <begin position="137"/>
        <end position="156"/>
    </location>
</feature>
<keyword evidence="1" id="KW-0472">Membrane</keyword>
<feature type="transmembrane region" description="Helical" evidence="1">
    <location>
        <begin position="12"/>
        <end position="40"/>
    </location>
</feature>
<accession>A0A0M6ZU00</accession>
<keyword evidence="3" id="KW-1185">Reference proteome</keyword>
<feature type="transmembrane region" description="Helical" evidence="1">
    <location>
        <begin position="110"/>
        <end position="131"/>
    </location>
</feature>
<feature type="transmembrane region" description="Helical" evidence="1">
    <location>
        <begin position="78"/>
        <end position="98"/>
    </location>
</feature>
<dbReference type="EMBL" id="CXWD01000003">
    <property type="protein sequence ID" value="CTQ65691.1"/>
    <property type="molecule type" value="Genomic_DNA"/>
</dbReference>
<evidence type="ECO:0000313" key="3">
    <source>
        <dbReference type="Proteomes" id="UP000053235"/>
    </source>
</evidence>
<gene>
    <name evidence="2" type="ORF">LAX5112_00722</name>
</gene>
<feature type="transmembrane region" description="Helical" evidence="1">
    <location>
        <begin position="163"/>
        <end position="182"/>
    </location>
</feature>
<feature type="transmembrane region" description="Helical" evidence="1">
    <location>
        <begin position="352"/>
        <end position="370"/>
    </location>
</feature>
<feature type="transmembrane region" description="Helical" evidence="1">
    <location>
        <begin position="261"/>
        <end position="289"/>
    </location>
</feature>
<proteinExistence type="predicted"/>